<evidence type="ECO:0000313" key="9">
    <source>
        <dbReference type="Proteomes" id="UP000315082"/>
    </source>
</evidence>
<dbReference type="InterPro" id="IPR011009">
    <property type="entry name" value="Kinase-like_dom_sf"/>
</dbReference>
<dbReference type="AlphaFoldDB" id="A0A518JQN4"/>
<keyword evidence="4 5" id="KW-0067">ATP-binding</keyword>
<dbReference type="GO" id="GO:0005524">
    <property type="term" value="F:ATP binding"/>
    <property type="evidence" value="ECO:0007669"/>
    <property type="project" value="UniProtKB-UniRule"/>
</dbReference>
<dbReference type="Gene3D" id="2.60.34.10">
    <property type="entry name" value="Substrate Binding Domain Of DNAk, Chain A, domain 1"/>
    <property type="match status" value="1"/>
</dbReference>
<evidence type="ECO:0000259" key="7">
    <source>
        <dbReference type="PROSITE" id="PS50011"/>
    </source>
</evidence>
<dbReference type="SMART" id="SM00220">
    <property type="entry name" value="S_TKc"/>
    <property type="match status" value="1"/>
</dbReference>
<dbReference type="Pfam" id="PF00069">
    <property type="entry name" value="Pkinase"/>
    <property type="match status" value="1"/>
</dbReference>
<dbReference type="InterPro" id="IPR029047">
    <property type="entry name" value="HSP70_peptide-bd_sf"/>
</dbReference>
<protein>
    <submittedName>
        <fullName evidence="8">Serine/threonine-protein kinase StkP</fullName>
        <ecNumber evidence="8">2.7.11.1</ecNumber>
    </submittedName>
</protein>
<evidence type="ECO:0000256" key="4">
    <source>
        <dbReference type="ARBA" id="ARBA00022840"/>
    </source>
</evidence>
<dbReference type="EC" id="2.7.11.1" evidence="8"/>
<evidence type="ECO:0000313" key="8">
    <source>
        <dbReference type="EMBL" id="QDV67856.1"/>
    </source>
</evidence>
<dbReference type="OrthoDB" id="6111975at2"/>
<dbReference type="GO" id="GO:0004674">
    <property type="term" value="F:protein serine/threonine kinase activity"/>
    <property type="evidence" value="ECO:0007669"/>
    <property type="project" value="UniProtKB-EC"/>
</dbReference>
<dbReference type="SUPFAM" id="SSF56112">
    <property type="entry name" value="Protein kinase-like (PK-like)"/>
    <property type="match status" value="1"/>
</dbReference>
<dbReference type="InterPro" id="IPR008271">
    <property type="entry name" value="Ser/Thr_kinase_AS"/>
</dbReference>
<accession>A0A518JQN4</accession>
<keyword evidence="9" id="KW-1185">Reference proteome</keyword>
<sequence>MLANTCCQIASDPCNRLKFEAIWSLLSRFERCTGNMPEDLTPRPNPDVTQDLDAASAHDPRESDFSVVDDDQDLPLPTEIGDYTLTRLIGAGGMGRVYHAVHRPMDRTVALKTLPPSRMRNTKAVERFYAEVRAAARLMHPNIVTAFDAGHKGDLHYLAMEFVEGSTLTETVRETGPLELSRAVDLIRQSATGLQHAHRAGIVHRDVKPSNLMLTPDGIVKVLDLGLATIGSEPDSQRKRGRLIGTIEYMPPEQIEDPSNPDRRNDIYSLGATFFFLLTGRTLYQGGILDQARAHRDEPIPDLFTLRPDVDVRLDQVIRRMLAKRIEGRYSSLAEVLEDLDEWKAGATLSDWTEAGSRWMLPGDHLTDGVEPTTAVGRSSVLGLDVGMFYVAAAMAEAGQPIRLGNAGSNDQPLLQSAVATTREEQTIFGGDAIQLRTKTPQRLAHCVQLYLGTTKLDRHIGDRQCPPEVAIGMIMRHAARNAWQLKGRPAVVAVTVPACYDQARRRSTMQAAQVAGFDSIRLIDRPLAAAQSQLIEEHAALPPPKPSEVCYWLVASLTGLAMEISVVRHVGGRLQLLSSVGDWNLGLLTWQQRVVDLAATDCLRRLRLDPRRDLKDAVGLQLACEKALRQLSIKPQADLDFRLHGRDATVTLKRATFGAACSDLLVHLNGMIGQAIQDSGVEAGQLSNCLTVGMLTRMPQVSDVLRGRIGAHVPIIAVDRPALAAGAASAVMGELPGQTHIFPAPHSCTSHDLGLLVRDGKQKRPRTVPVVPRTTKLPARKTRRLLQSHPGQHPSLTLIESAGWQGDAWRSLGNFHLPDHDGDTPLEAVLEVDANGLLKVGVHDPNTGHVQRVPPLPTPMIDEADLPIWRAWIEKTMR</sequence>
<dbReference type="KEGG" id="rcf:Poly24_15610"/>
<dbReference type="Gene3D" id="3.30.200.20">
    <property type="entry name" value="Phosphorylase Kinase, domain 1"/>
    <property type="match status" value="1"/>
</dbReference>
<keyword evidence="1 8" id="KW-0808">Transferase</keyword>
<dbReference type="Proteomes" id="UP000315082">
    <property type="component" value="Chromosome"/>
</dbReference>
<dbReference type="CDD" id="cd14014">
    <property type="entry name" value="STKc_PknB_like"/>
    <property type="match status" value="1"/>
</dbReference>
<reference evidence="8 9" key="1">
    <citation type="submission" date="2019-02" db="EMBL/GenBank/DDBJ databases">
        <title>Deep-cultivation of Planctomycetes and their phenomic and genomic characterization uncovers novel biology.</title>
        <authorList>
            <person name="Wiegand S."/>
            <person name="Jogler M."/>
            <person name="Boedeker C."/>
            <person name="Pinto D."/>
            <person name="Vollmers J."/>
            <person name="Rivas-Marin E."/>
            <person name="Kohn T."/>
            <person name="Peeters S.H."/>
            <person name="Heuer A."/>
            <person name="Rast P."/>
            <person name="Oberbeckmann S."/>
            <person name="Bunk B."/>
            <person name="Jeske O."/>
            <person name="Meyerdierks A."/>
            <person name="Storesund J.E."/>
            <person name="Kallscheuer N."/>
            <person name="Luecker S."/>
            <person name="Lage O.M."/>
            <person name="Pohl T."/>
            <person name="Merkel B.J."/>
            <person name="Hornburger P."/>
            <person name="Mueller R.-W."/>
            <person name="Bruemmer F."/>
            <person name="Labrenz M."/>
            <person name="Spormann A.M."/>
            <person name="Op den Camp H."/>
            <person name="Overmann J."/>
            <person name="Amann R."/>
            <person name="Jetten M.S.M."/>
            <person name="Mascher T."/>
            <person name="Medema M.H."/>
            <person name="Devos D.P."/>
            <person name="Kaster A.-K."/>
            <person name="Ovreas L."/>
            <person name="Rohde M."/>
            <person name="Galperin M.Y."/>
            <person name="Jogler C."/>
        </authorList>
    </citation>
    <scope>NUCLEOTIDE SEQUENCE [LARGE SCALE GENOMIC DNA]</scope>
    <source>
        <strain evidence="8 9">Poly24</strain>
    </source>
</reference>
<gene>
    <name evidence="8" type="primary">stkP_1</name>
    <name evidence="8" type="ORF">Poly24_15610</name>
</gene>
<dbReference type="EMBL" id="CP036348">
    <property type="protein sequence ID" value="QDV67856.1"/>
    <property type="molecule type" value="Genomic_DNA"/>
</dbReference>
<dbReference type="InterPro" id="IPR013126">
    <property type="entry name" value="Hsp_70_fam"/>
</dbReference>
<feature type="binding site" evidence="5">
    <location>
        <position position="112"/>
    </location>
    <ligand>
        <name>ATP</name>
        <dbReference type="ChEBI" id="CHEBI:30616"/>
    </ligand>
</feature>
<evidence type="ECO:0000256" key="1">
    <source>
        <dbReference type="ARBA" id="ARBA00022679"/>
    </source>
</evidence>
<dbReference type="InterPro" id="IPR000719">
    <property type="entry name" value="Prot_kinase_dom"/>
</dbReference>
<proteinExistence type="predicted"/>
<evidence type="ECO:0000256" key="6">
    <source>
        <dbReference type="SAM" id="MobiDB-lite"/>
    </source>
</evidence>
<dbReference type="Gene3D" id="3.90.640.10">
    <property type="entry name" value="Actin, Chain A, domain 4"/>
    <property type="match status" value="1"/>
</dbReference>
<dbReference type="Gene3D" id="1.10.510.10">
    <property type="entry name" value="Transferase(Phosphotransferase) domain 1"/>
    <property type="match status" value="1"/>
</dbReference>
<dbReference type="PROSITE" id="PS00108">
    <property type="entry name" value="PROTEIN_KINASE_ST"/>
    <property type="match status" value="1"/>
</dbReference>
<feature type="domain" description="Protein kinase" evidence="7">
    <location>
        <begin position="83"/>
        <end position="344"/>
    </location>
</feature>
<dbReference type="PROSITE" id="PS50011">
    <property type="entry name" value="PROTEIN_KINASE_DOM"/>
    <property type="match status" value="1"/>
</dbReference>
<evidence type="ECO:0000256" key="5">
    <source>
        <dbReference type="PROSITE-ProRule" id="PRU10141"/>
    </source>
</evidence>
<dbReference type="SUPFAM" id="SSF100920">
    <property type="entry name" value="Heat shock protein 70kD (HSP70), peptide-binding domain"/>
    <property type="match status" value="1"/>
</dbReference>
<dbReference type="PRINTS" id="PR00301">
    <property type="entry name" value="HEATSHOCK70"/>
</dbReference>
<keyword evidence="3 8" id="KW-0418">Kinase</keyword>
<feature type="region of interest" description="Disordered" evidence="6">
    <location>
        <begin position="35"/>
        <end position="71"/>
    </location>
</feature>
<dbReference type="PROSITE" id="PS00107">
    <property type="entry name" value="PROTEIN_KINASE_ATP"/>
    <property type="match status" value="1"/>
</dbReference>
<evidence type="ECO:0000256" key="3">
    <source>
        <dbReference type="ARBA" id="ARBA00022777"/>
    </source>
</evidence>
<dbReference type="InterPro" id="IPR017441">
    <property type="entry name" value="Protein_kinase_ATP_BS"/>
</dbReference>
<organism evidence="8 9">
    <name type="scientific">Rosistilla carotiformis</name>
    <dbReference type="NCBI Taxonomy" id="2528017"/>
    <lineage>
        <taxon>Bacteria</taxon>
        <taxon>Pseudomonadati</taxon>
        <taxon>Planctomycetota</taxon>
        <taxon>Planctomycetia</taxon>
        <taxon>Pirellulales</taxon>
        <taxon>Pirellulaceae</taxon>
        <taxon>Rosistilla</taxon>
    </lineage>
</organism>
<dbReference type="PANTHER" id="PTHR43289">
    <property type="entry name" value="MITOGEN-ACTIVATED PROTEIN KINASE KINASE KINASE 20-RELATED"/>
    <property type="match status" value="1"/>
</dbReference>
<dbReference type="Gene3D" id="3.30.420.40">
    <property type="match status" value="2"/>
</dbReference>
<dbReference type="Pfam" id="PF00012">
    <property type="entry name" value="HSP70"/>
    <property type="match status" value="1"/>
</dbReference>
<keyword evidence="2 5" id="KW-0547">Nucleotide-binding</keyword>
<dbReference type="InterPro" id="IPR043129">
    <property type="entry name" value="ATPase_NBD"/>
</dbReference>
<dbReference type="PANTHER" id="PTHR43289:SF6">
    <property type="entry name" value="SERINE_THREONINE-PROTEIN KINASE NEKL-3"/>
    <property type="match status" value="1"/>
</dbReference>
<dbReference type="SUPFAM" id="SSF53067">
    <property type="entry name" value="Actin-like ATPase domain"/>
    <property type="match status" value="2"/>
</dbReference>
<dbReference type="GO" id="GO:0140662">
    <property type="term" value="F:ATP-dependent protein folding chaperone"/>
    <property type="evidence" value="ECO:0007669"/>
    <property type="project" value="InterPro"/>
</dbReference>
<evidence type="ECO:0000256" key="2">
    <source>
        <dbReference type="ARBA" id="ARBA00022741"/>
    </source>
</evidence>
<name>A0A518JQN4_9BACT</name>